<dbReference type="NCBIfam" id="TIGR01978">
    <property type="entry name" value="sufC"/>
    <property type="match status" value="1"/>
</dbReference>
<dbReference type="Gene3D" id="3.40.50.300">
    <property type="entry name" value="P-loop containing nucleotide triphosphate hydrolases"/>
    <property type="match status" value="1"/>
</dbReference>
<evidence type="ECO:0000256" key="2">
    <source>
        <dbReference type="ARBA" id="ARBA00022741"/>
    </source>
</evidence>
<evidence type="ECO:0000313" key="6">
    <source>
        <dbReference type="Proteomes" id="UP001176960"/>
    </source>
</evidence>
<dbReference type="InterPro" id="IPR003439">
    <property type="entry name" value="ABC_transporter-like_ATP-bd"/>
</dbReference>
<dbReference type="InterPro" id="IPR027417">
    <property type="entry name" value="P-loop_NTPase"/>
</dbReference>
<comment type="similarity">
    <text evidence="1">Belongs to the ABC transporter superfamily. Ycf16 family.</text>
</comment>
<dbReference type="SMART" id="SM00382">
    <property type="entry name" value="AAA"/>
    <property type="match status" value="1"/>
</dbReference>
<proteinExistence type="inferred from homology"/>
<dbReference type="PROSITE" id="PS50893">
    <property type="entry name" value="ABC_TRANSPORTER_2"/>
    <property type="match status" value="1"/>
</dbReference>
<dbReference type="SUPFAM" id="SSF52540">
    <property type="entry name" value="P-loop containing nucleoside triphosphate hydrolases"/>
    <property type="match status" value="1"/>
</dbReference>
<sequence length="256" mass="27840">MNDFMKISGLCAQIDDNGLPKPILRGLDLEIPKGQVHAIMGPNGSGKSTLSYVLAGRDDYEVTDGSVAFDGQDLLAMSPDERAAAGVFLAFQSPVELPGVNNANFLRTAVNAVRRARGEDELDAVAFLKTVRAETKRLHMSDEMLKRNVNVGFSGGEKKRNEVLQMRMLAPKFAILDETDSGLDIDALRVVADGVNSLRGPDFSALVITHHQRLLDYIQPDRVHVMAKGRIIHSGGPEVARQLEAQGYAKYLEAAA</sequence>
<dbReference type="CDD" id="cd03217">
    <property type="entry name" value="ABC_FeS_Assembly"/>
    <property type="match status" value="1"/>
</dbReference>
<dbReference type="RefSeq" id="WP_289841674.1">
    <property type="nucleotide sequence ID" value="NZ_CATKSH010000002.1"/>
</dbReference>
<organism evidence="5 6">
    <name type="scientific">Brytella acorum</name>
    <dbReference type="NCBI Taxonomy" id="2959299"/>
    <lineage>
        <taxon>Bacteria</taxon>
        <taxon>Pseudomonadati</taxon>
        <taxon>Pseudomonadota</taxon>
        <taxon>Alphaproteobacteria</taxon>
        <taxon>Acetobacterales</taxon>
        <taxon>Acetobacteraceae</taxon>
        <taxon>Brytella</taxon>
    </lineage>
</organism>
<dbReference type="GO" id="GO:0016887">
    <property type="term" value="F:ATP hydrolysis activity"/>
    <property type="evidence" value="ECO:0007669"/>
    <property type="project" value="InterPro"/>
</dbReference>
<reference evidence="5" key="1">
    <citation type="submission" date="2023-03" db="EMBL/GenBank/DDBJ databases">
        <authorList>
            <person name="Cleenwerck I."/>
        </authorList>
    </citation>
    <scope>NUCLEOTIDE SEQUENCE</scope>
    <source>
        <strain evidence="5">LMG 32879</strain>
    </source>
</reference>
<evidence type="ECO:0000313" key="5">
    <source>
        <dbReference type="EMBL" id="CAI9119622.1"/>
    </source>
</evidence>
<dbReference type="InterPro" id="IPR003593">
    <property type="entry name" value="AAA+_ATPase"/>
</dbReference>
<protein>
    <submittedName>
        <fullName evidence="5">Fe-S cluster assembly ATPase SufC</fullName>
    </submittedName>
</protein>
<keyword evidence="2" id="KW-0547">Nucleotide-binding</keyword>
<keyword evidence="3" id="KW-0067">ATP-binding</keyword>
<dbReference type="InterPro" id="IPR010230">
    <property type="entry name" value="FeS-cluster_ATPase_SufC"/>
</dbReference>
<gene>
    <name evidence="5" type="primary">sufC</name>
    <name evidence="5" type="ORF">LMG32879_000440</name>
</gene>
<dbReference type="AlphaFoldDB" id="A0AA35UYU4"/>
<accession>A0AA35UYU4</accession>
<dbReference type="GO" id="GO:0005524">
    <property type="term" value="F:ATP binding"/>
    <property type="evidence" value="ECO:0007669"/>
    <property type="project" value="UniProtKB-KW"/>
</dbReference>
<dbReference type="PANTHER" id="PTHR43204">
    <property type="entry name" value="ABC TRANSPORTER I FAMILY MEMBER 6, CHLOROPLASTIC"/>
    <property type="match status" value="1"/>
</dbReference>
<keyword evidence="6" id="KW-1185">Reference proteome</keyword>
<evidence type="ECO:0000256" key="1">
    <source>
        <dbReference type="ARBA" id="ARBA00006216"/>
    </source>
</evidence>
<dbReference type="PANTHER" id="PTHR43204:SF1">
    <property type="entry name" value="ABC TRANSPORTER I FAMILY MEMBER 6, CHLOROPLASTIC"/>
    <property type="match status" value="1"/>
</dbReference>
<feature type="domain" description="ABC transporter" evidence="4">
    <location>
        <begin position="5"/>
        <end position="253"/>
    </location>
</feature>
<dbReference type="EMBL" id="CATKSH010000002">
    <property type="protein sequence ID" value="CAI9119622.1"/>
    <property type="molecule type" value="Genomic_DNA"/>
</dbReference>
<dbReference type="Pfam" id="PF00005">
    <property type="entry name" value="ABC_tran"/>
    <property type="match status" value="1"/>
</dbReference>
<dbReference type="Proteomes" id="UP001176960">
    <property type="component" value="Unassembled WGS sequence"/>
</dbReference>
<name>A0AA35UYU4_9PROT</name>
<evidence type="ECO:0000259" key="4">
    <source>
        <dbReference type="PROSITE" id="PS50893"/>
    </source>
</evidence>
<comment type="caution">
    <text evidence="5">The sequence shown here is derived from an EMBL/GenBank/DDBJ whole genome shotgun (WGS) entry which is preliminary data.</text>
</comment>
<evidence type="ECO:0000256" key="3">
    <source>
        <dbReference type="ARBA" id="ARBA00022840"/>
    </source>
</evidence>